<proteinExistence type="predicted"/>
<name>A0A9P6XPK0_9FUNG</name>
<evidence type="ECO:0000313" key="2">
    <source>
        <dbReference type="Proteomes" id="UP000740926"/>
    </source>
</evidence>
<reference evidence="1 2" key="1">
    <citation type="journal article" date="2020" name="Microb. Genom.">
        <title>Genetic diversity of clinical and environmental Mucorales isolates obtained from an investigation of mucormycosis cases among solid organ transplant recipients.</title>
        <authorList>
            <person name="Nguyen M.H."/>
            <person name="Kaul D."/>
            <person name="Muto C."/>
            <person name="Cheng S.J."/>
            <person name="Richter R.A."/>
            <person name="Bruno V.M."/>
            <person name="Liu G."/>
            <person name="Beyhan S."/>
            <person name="Sundermann A.J."/>
            <person name="Mounaud S."/>
            <person name="Pasculle A.W."/>
            <person name="Nierman W.C."/>
            <person name="Driscoll E."/>
            <person name="Cumbie R."/>
            <person name="Clancy C.J."/>
            <person name="Dupont C.L."/>
        </authorList>
    </citation>
    <scope>NUCLEOTIDE SEQUENCE [LARGE SCALE GENOMIC DNA]</scope>
    <source>
        <strain evidence="1 2">GL24</strain>
    </source>
</reference>
<keyword evidence="2" id="KW-1185">Reference proteome</keyword>
<evidence type="ECO:0000313" key="1">
    <source>
        <dbReference type="EMBL" id="KAG1529670.1"/>
    </source>
</evidence>
<organism evidence="1 2">
    <name type="scientific">Rhizopus delemar</name>
    <dbReference type="NCBI Taxonomy" id="936053"/>
    <lineage>
        <taxon>Eukaryota</taxon>
        <taxon>Fungi</taxon>
        <taxon>Fungi incertae sedis</taxon>
        <taxon>Mucoromycota</taxon>
        <taxon>Mucoromycotina</taxon>
        <taxon>Mucoromycetes</taxon>
        <taxon>Mucorales</taxon>
        <taxon>Mucorineae</taxon>
        <taxon>Rhizopodaceae</taxon>
        <taxon>Rhizopus</taxon>
    </lineage>
</organism>
<comment type="caution">
    <text evidence="1">The sequence shown here is derived from an EMBL/GenBank/DDBJ whole genome shotgun (WGS) entry which is preliminary data.</text>
</comment>
<dbReference type="AlphaFoldDB" id="A0A9P6XPK0"/>
<dbReference type="Proteomes" id="UP000740926">
    <property type="component" value="Unassembled WGS sequence"/>
</dbReference>
<gene>
    <name evidence="1" type="ORF">G6F50_017844</name>
</gene>
<sequence length="105" mass="11485">MNRKAVMVITMLKIIVEEMTERWTENADVTAGENVTMTDRVMTGTETETERDAEGQETAVNALLAATEEKKETITDVDAASALVVIVDEEASVPYVAAMMKTLCL</sequence>
<protein>
    <submittedName>
        <fullName evidence="1">Uncharacterized protein</fullName>
    </submittedName>
</protein>
<dbReference type="EMBL" id="JAANIU010014410">
    <property type="protein sequence ID" value="KAG1529670.1"/>
    <property type="molecule type" value="Genomic_DNA"/>
</dbReference>
<accession>A0A9P6XPK0</accession>